<keyword evidence="2" id="KW-1185">Reference proteome</keyword>
<dbReference type="KEGG" id="lsx:H8B22_02270"/>
<evidence type="ECO:0000313" key="2">
    <source>
        <dbReference type="Proteomes" id="UP000516018"/>
    </source>
</evidence>
<dbReference type="Proteomes" id="UP000516018">
    <property type="component" value="Chromosome"/>
</dbReference>
<evidence type="ECO:0000313" key="1">
    <source>
        <dbReference type="EMBL" id="QNP41076.1"/>
    </source>
</evidence>
<evidence type="ECO:0008006" key="3">
    <source>
        <dbReference type="Google" id="ProtNLM"/>
    </source>
</evidence>
<dbReference type="AlphaFoldDB" id="A0A7H0FYG0"/>
<protein>
    <recommendedName>
        <fullName evidence="3">Type 4 fimbrial biogenesis protein PilX N-terminal domain-containing protein</fullName>
    </recommendedName>
</protein>
<accession>A0A7H0FYG0</accession>
<dbReference type="RefSeq" id="WP_187712512.1">
    <property type="nucleotide sequence ID" value="NZ_CP060820.1"/>
</dbReference>
<sequence>MNMDQSRLIPRGRESGSALLVAILLLLLAAIMTFAALNVGVFEQRSTGNDIRAKAVNDVAEAGLAQGFEYLMHQNTEMLEPDPGTWEKCDADDDLFPCGAVSDALIDTDGDGTADTARRATLYKLKQTSHTITGLAPELANYMLALPTSSKISASGDGGTVAYGVAPLMCFVERPDPAAPATTPLQCGNGTGATTTTLRIVTFVSVAKIPGESASATLIQTLGQYPKLNNPLGKPPITASGSIDITGGLQVVTNPNSGGAGVPVSIWSRLNVAKTGTTNTCYADEFFRYTQGSVTPTPYQGTIRCDECKCDANGAPNSISYDSSGNVQAEGMDILDVEGSSLVRGTGANWNVRADANSYPTCEFPKDLFQFLFGVKVWSDGNSDCFAETKLPSVSYTNPDNGVTASVGPDEAYLYANADKIIPLTANQTLVRTGKLGSNSLFNTSAPNSNADAKGIIWCQTGCDIGSGKQVGTAENPVILVLDGPVSIQGVVFGMVFVRSTATALNPATGGSGTGGCPSNCILQMNAGAAIYGALVLQGQMKANGTSAVISDATVLRRLNEQQGLTPASLPGAWTDRVSF</sequence>
<proteinExistence type="predicted"/>
<name>A0A7H0FYG0_9GAMM</name>
<reference evidence="1 2" key="1">
    <citation type="submission" date="2020-08" db="EMBL/GenBank/DDBJ databases">
        <title>Lysobacter sp. II4 sp. nov., isolated from soil.</title>
        <authorList>
            <person name="Woo C.Y."/>
            <person name="Kim J."/>
        </authorList>
    </citation>
    <scope>NUCLEOTIDE SEQUENCE [LARGE SCALE GENOMIC DNA]</scope>
    <source>
        <strain evidence="1 2">II4</strain>
    </source>
</reference>
<organism evidence="1 2">
    <name type="scientific">Agrilutibacter terrestris</name>
    <dbReference type="NCBI Taxonomy" id="2865112"/>
    <lineage>
        <taxon>Bacteria</taxon>
        <taxon>Pseudomonadati</taxon>
        <taxon>Pseudomonadota</taxon>
        <taxon>Gammaproteobacteria</taxon>
        <taxon>Lysobacterales</taxon>
        <taxon>Lysobacteraceae</taxon>
        <taxon>Agrilutibacter</taxon>
    </lineage>
</organism>
<dbReference type="EMBL" id="CP060820">
    <property type="protein sequence ID" value="QNP41076.1"/>
    <property type="molecule type" value="Genomic_DNA"/>
</dbReference>
<gene>
    <name evidence="1" type="ORF">H8B22_02270</name>
</gene>